<sequence length="185" mass="20086">MDMDTAVAVFTQTLQQFVNSLQGQTTSDRHMGGRVARLTPEEHLFVEQIEAMTGIHDAGTILSAIDILQNMDSKVIQTLGSLDPSVIQELFTGNLSLQGCGGMDMQQMVQSMLWSGAAGGAPGGLHAPVEDVRTVEIAQRGDVGWRGRGRWNGRGRFPSRGMGQKRFYEGRGRGGPQAKRGRPFV</sequence>
<proteinExistence type="predicted"/>
<organism evidence="2 3">
    <name type="scientific">Ridgeia piscesae</name>
    <name type="common">Tubeworm</name>
    <dbReference type="NCBI Taxonomy" id="27915"/>
    <lineage>
        <taxon>Eukaryota</taxon>
        <taxon>Metazoa</taxon>
        <taxon>Spiralia</taxon>
        <taxon>Lophotrochozoa</taxon>
        <taxon>Annelida</taxon>
        <taxon>Polychaeta</taxon>
        <taxon>Sedentaria</taxon>
        <taxon>Canalipalpata</taxon>
        <taxon>Sabellida</taxon>
        <taxon>Siboglinidae</taxon>
        <taxon>Ridgeia</taxon>
    </lineage>
</organism>
<dbReference type="Proteomes" id="UP001209878">
    <property type="component" value="Unassembled WGS sequence"/>
</dbReference>
<dbReference type="EMBL" id="JAODUO010000870">
    <property type="protein sequence ID" value="KAK2173505.1"/>
    <property type="molecule type" value="Genomic_DNA"/>
</dbReference>
<gene>
    <name evidence="2" type="ORF">NP493_871g00021</name>
</gene>
<dbReference type="AlphaFoldDB" id="A0AAD9KMN7"/>
<evidence type="ECO:0000313" key="3">
    <source>
        <dbReference type="Proteomes" id="UP001209878"/>
    </source>
</evidence>
<name>A0AAD9KMN7_RIDPI</name>
<reference evidence="2" key="1">
    <citation type="journal article" date="2023" name="Mol. Biol. Evol.">
        <title>Third-Generation Sequencing Reveals the Adaptive Role of the Epigenome in Three Deep-Sea Polychaetes.</title>
        <authorList>
            <person name="Perez M."/>
            <person name="Aroh O."/>
            <person name="Sun Y."/>
            <person name="Lan Y."/>
            <person name="Juniper S.K."/>
            <person name="Young C.R."/>
            <person name="Angers B."/>
            <person name="Qian P.Y."/>
        </authorList>
    </citation>
    <scope>NUCLEOTIDE SEQUENCE</scope>
    <source>
        <strain evidence="2">R07B-5</strain>
    </source>
</reference>
<accession>A0AAD9KMN7</accession>
<protein>
    <submittedName>
        <fullName evidence="2">Uncharacterized protein</fullName>
    </submittedName>
</protein>
<evidence type="ECO:0000313" key="2">
    <source>
        <dbReference type="EMBL" id="KAK2173505.1"/>
    </source>
</evidence>
<keyword evidence="3" id="KW-1185">Reference proteome</keyword>
<evidence type="ECO:0000256" key="1">
    <source>
        <dbReference type="SAM" id="MobiDB-lite"/>
    </source>
</evidence>
<feature type="region of interest" description="Disordered" evidence="1">
    <location>
        <begin position="149"/>
        <end position="185"/>
    </location>
</feature>
<comment type="caution">
    <text evidence="2">The sequence shown here is derived from an EMBL/GenBank/DDBJ whole genome shotgun (WGS) entry which is preliminary data.</text>
</comment>